<protein>
    <submittedName>
        <fullName evidence="2">Uncharacterized protein</fullName>
    </submittedName>
</protein>
<evidence type="ECO:0000313" key="3">
    <source>
        <dbReference type="Proteomes" id="UP000612362"/>
    </source>
</evidence>
<proteinExistence type="predicted"/>
<evidence type="ECO:0000256" key="1">
    <source>
        <dbReference type="SAM" id="MobiDB-lite"/>
    </source>
</evidence>
<feature type="region of interest" description="Disordered" evidence="1">
    <location>
        <begin position="1"/>
        <end position="31"/>
    </location>
</feature>
<reference evidence="2" key="1">
    <citation type="submission" date="2020-10" db="EMBL/GenBank/DDBJ databases">
        <title>Taxonomic study of unclassified bacteria belonging to the class Ktedonobacteria.</title>
        <authorList>
            <person name="Yabe S."/>
            <person name="Wang C.M."/>
            <person name="Zheng Y."/>
            <person name="Sakai Y."/>
            <person name="Cavaletti L."/>
            <person name="Monciardini P."/>
            <person name="Donadio S."/>
        </authorList>
    </citation>
    <scope>NUCLEOTIDE SEQUENCE</scope>
    <source>
        <strain evidence="2">SOSP1-1</strain>
    </source>
</reference>
<accession>A0A8J3IF97</accession>
<comment type="caution">
    <text evidence="2">The sequence shown here is derived from an EMBL/GenBank/DDBJ whole genome shotgun (WGS) entry which is preliminary data.</text>
</comment>
<evidence type="ECO:0000313" key="2">
    <source>
        <dbReference type="EMBL" id="GHO51288.1"/>
    </source>
</evidence>
<feature type="region of interest" description="Disordered" evidence="1">
    <location>
        <begin position="50"/>
        <end position="73"/>
    </location>
</feature>
<gene>
    <name evidence="2" type="ORF">KSX_94510</name>
</gene>
<dbReference type="AlphaFoldDB" id="A0A8J3IF97"/>
<dbReference type="EMBL" id="BNJF01000011">
    <property type="protein sequence ID" value="GHO51288.1"/>
    <property type="molecule type" value="Genomic_DNA"/>
</dbReference>
<dbReference type="Proteomes" id="UP000612362">
    <property type="component" value="Unassembled WGS sequence"/>
</dbReference>
<name>A0A8J3IF97_9CHLR</name>
<feature type="compositionally biased region" description="Basic and acidic residues" evidence="1">
    <location>
        <begin position="50"/>
        <end position="63"/>
    </location>
</feature>
<organism evidence="2 3">
    <name type="scientific">Ktedonospora formicarum</name>
    <dbReference type="NCBI Taxonomy" id="2778364"/>
    <lineage>
        <taxon>Bacteria</taxon>
        <taxon>Bacillati</taxon>
        <taxon>Chloroflexota</taxon>
        <taxon>Ktedonobacteria</taxon>
        <taxon>Ktedonobacterales</taxon>
        <taxon>Ktedonobacteraceae</taxon>
        <taxon>Ktedonospora</taxon>
    </lineage>
</organism>
<sequence>MRLAREIGKRDALQEEGDDLGRESLGQGLRDGLLPFTQARQGFEKGMEFGRDASFGEKEDLKPARSVAQAQTD</sequence>
<feature type="compositionally biased region" description="Basic and acidic residues" evidence="1">
    <location>
        <begin position="1"/>
        <end position="13"/>
    </location>
</feature>
<keyword evidence="3" id="KW-1185">Reference proteome</keyword>